<reference evidence="1 2" key="1">
    <citation type="journal article" date="2018" name="Mol. Biol. Evol.">
        <title>Broad Genomic Sampling Reveals a Smut Pathogenic Ancestry of the Fungal Clade Ustilaginomycotina.</title>
        <authorList>
            <person name="Kijpornyongpan T."/>
            <person name="Mondo S.J."/>
            <person name="Barry K."/>
            <person name="Sandor L."/>
            <person name="Lee J."/>
            <person name="Lipzen A."/>
            <person name="Pangilinan J."/>
            <person name="LaButti K."/>
            <person name="Hainaut M."/>
            <person name="Henrissat B."/>
            <person name="Grigoriev I.V."/>
            <person name="Spatafora J.W."/>
            <person name="Aime M.C."/>
        </authorList>
    </citation>
    <scope>NUCLEOTIDE SEQUENCE [LARGE SCALE GENOMIC DNA]</scope>
    <source>
        <strain evidence="1 2">MCA 4718</strain>
    </source>
</reference>
<accession>A0A316U7E2</accession>
<protein>
    <submittedName>
        <fullName evidence="1">Uncharacterized protein</fullName>
    </submittedName>
</protein>
<evidence type="ECO:0000313" key="1">
    <source>
        <dbReference type="EMBL" id="PWN18865.1"/>
    </source>
</evidence>
<proteinExistence type="predicted"/>
<gene>
    <name evidence="1" type="ORF">BCV69DRAFT_301018</name>
</gene>
<name>A0A316U7E2_9BASI</name>
<dbReference type="Proteomes" id="UP000245942">
    <property type="component" value="Unassembled WGS sequence"/>
</dbReference>
<dbReference type="RefSeq" id="XP_025346025.1">
    <property type="nucleotide sequence ID" value="XM_025494516.1"/>
</dbReference>
<keyword evidence="2" id="KW-1185">Reference proteome</keyword>
<dbReference type="AlphaFoldDB" id="A0A316U7E2"/>
<dbReference type="OrthoDB" id="5372703at2759"/>
<evidence type="ECO:0000313" key="2">
    <source>
        <dbReference type="Proteomes" id="UP000245942"/>
    </source>
</evidence>
<sequence>MSTSSEEDSLTATAPRLYRLQNLELASVFIHRMSTAQAPLGALSLAATLTSCHFREVLDDSEVKSLLQEDEVRVSHMSHITNCLRREGKKAPDGSSAALSAAMRLRAGAAGCYGKTKSHWLDFAQDMLADLRYSDVLQYSKYDEPWDEAWGVFMAETYPLSTPQPDYGFGLRSQPPCSVNGPNGQSTPPALSQESLWPLKLQLTTPPCPSPDLPEIIYPCLIVQVGSQVDPLFFTQNHAAGAAVKALSMIESLEGCYRKTVKKEKEDEEETHRGPLPVLAICTQGAMWEFSIAFRLHEKESSPSNGKHPMPGVHLVRIWNGNVDEASGLYQAQFLLQRTLLWIKTVYRPRIEAMLNAIRQTL</sequence>
<dbReference type="EMBL" id="KZ819334">
    <property type="protein sequence ID" value="PWN18865.1"/>
    <property type="molecule type" value="Genomic_DNA"/>
</dbReference>
<organism evidence="1 2">
    <name type="scientific">Pseudomicrostroma glucosiphilum</name>
    <dbReference type="NCBI Taxonomy" id="1684307"/>
    <lineage>
        <taxon>Eukaryota</taxon>
        <taxon>Fungi</taxon>
        <taxon>Dikarya</taxon>
        <taxon>Basidiomycota</taxon>
        <taxon>Ustilaginomycotina</taxon>
        <taxon>Exobasidiomycetes</taxon>
        <taxon>Microstromatales</taxon>
        <taxon>Microstromatales incertae sedis</taxon>
        <taxon>Pseudomicrostroma</taxon>
    </lineage>
</organism>
<dbReference type="GeneID" id="37016250"/>